<protein>
    <submittedName>
        <fullName evidence="1">Unnamed protein product</fullName>
    </submittedName>
</protein>
<accession>A0ACB5U6D9</accession>
<comment type="caution">
    <text evidence="1">The sequence shown here is derived from an EMBL/GenBank/DDBJ whole genome shotgun (WGS) entry which is preliminary data.</text>
</comment>
<name>A0ACB5U6D9_AMBMO</name>
<evidence type="ECO:0000313" key="2">
    <source>
        <dbReference type="Proteomes" id="UP001165064"/>
    </source>
</evidence>
<dbReference type="Proteomes" id="UP001165064">
    <property type="component" value="Unassembled WGS sequence"/>
</dbReference>
<keyword evidence="2" id="KW-1185">Reference proteome</keyword>
<organism evidence="1 2">
    <name type="scientific">Ambrosiozyma monospora</name>
    <name type="common">Yeast</name>
    <name type="synonym">Endomycopsis monosporus</name>
    <dbReference type="NCBI Taxonomy" id="43982"/>
    <lineage>
        <taxon>Eukaryota</taxon>
        <taxon>Fungi</taxon>
        <taxon>Dikarya</taxon>
        <taxon>Ascomycota</taxon>
        <taxon>Saccharomycotina</taxon>
        <taxon>Pichiomycetes</taxon>
        <taxon>Pichiales</taxon>
        <taxon>Pichiaceae</taxon>
        <taxon>Ambrosiozyma</taxon>
    </lineage>
</organism>
<proteinExistence type="predicted"/>
<evidence type="ECO:0000313" key="1">
    <source>
        <dbReference type="EMBL" id="GMF02547.1"/>
    </source>
</evidence>
<gene>
    <name evidence="1" type="ORF">Amon02_001149200</name>
</gene>
<dbReference type="EMBL" id="BSXS01012532">
    <property type="protein sequence ID" value="GMF02547.1"/>
    <property type="molecule type" value="Genomic_DNA"/>
</dbReference>
<reference evidence="1" key="1">
    <citation type="submission" date="2023-04" db="EMBL/GenBank/DDBJ databases">
        <title>Ambrosiozyma monospora NBRC 10751.</title>
        <authorList>
            <person name="Ichikawa N."/>
            <person name="Sato H."/>
            <person name="Tonouchi N."/>
        </authorList>
    </citation>
    <scope>NUCLEOTIDE SEQUENCE</scope>
    <source>
        <strain evidence="1">NBRC 10751</strain>
    </source>
</reference>
<sequence length="319" mass="34034">MSNHESSSSKTKEPPRKRSKASRACDECRRKKIRCDAILDMTTNKVVKICTTCDRNGDLCTFTRVPLKRGPTKGYSKSHSHPDDGKNYKHRNSSVSSSTANFPHAFPALIPLTGSVGGQPPSQPFPPSGFRQQVILPPLNSLSSQQGTILPPLQSPNDNRQRSNSVNSNSSQQSQSSTVGPQGVVFWKVPYEMPHISSSNSISSGSGGGSGGVMHHRSGSIDSVSSSISGTFTMNNSKLINSPQQHAPSSRGGSGIESMVTSDSESEADFPRMGSSSNNNPISSRPSSTVLSGMLNPMANSPRTSSGPGQFPLICFFYK</sequence>